<dbReference type="Proteomes" id="UP001139260">
    <property type="component" value="Unassembled WGS sequence"/>
</dbReference>
<protein>
    <submittedName>
        <fullName evidence="1">DUF488 domain-containing protein</fullName>
    </submittedName>
</protein>
<dbReference type="PANTHER" id="PTHR39337:SF1">
    <property type="entry name" value="BLR5642 PROTEIN"/>
    <property type="match status" value="1"/>
</dbReference>
<dbReference type="PIRSF" id="PIRSF024492">
    <property type="entry name" value="UCP024492"/>
    <property type="match status" value="1"/>
</dbReference>
<gene>
    <name evidence="1" type="ORF">MW871_10405</name>
</gene>
<keyword evidence="2" id="KW-1185">Reference proteome</keyword>
<organism evidence="1 2">
    <name type="scientific">Flavobacterium pygoscelis</name>
    <dbReference type="NCBI Taxonomy" id="2893176"/>
    <lineage>
        <taxon>Bacteria</taxon>
        <taxon>Pseudomonadati</taxon>
        <taxon>Bacteroidota</taxon>
        <taxon>Flavobacteriia</taxon>
        <taxon>Flavobacteriales</taxon>
        <taxon>Flavobacteriaceae</taxon>
        <taxon>Flavobacterium</taxon>
    </lineage>
</organism>
<dbReference type="InterPro" id="IPR014519">
    <property type="entry name" value="UCP024492"/>
</dbReference>
<sequence>MSTTKTAVIYTIGHSTHSIEVFLSMLQSFDIKTVVDIRRFPGSRKYPQYDQENLKNSLEKARIQYIHLVDLGGRRKADKDSKNTVWKNESFRGYADYMETEAFAKAVEELKQIALKQTTAYMCSEAVWWRCHRSMVSDYLKAKGWNVLHIMNIAKVQEHKYTAPARIFNEKVFYSEEK</sequence>
<dbReference type="RefSeq" id="WP_248428459.1">
    <property type="nucleotide sequence ID" value="NZ_JALNUB010000005.1"/>
</dbReference>
<dbReference type="Pfam" id="PF04343">
    <property type="entry name" value="DUF488"/>
    <property type="match status" value="1"/>
</dbReference>
<dbReference type="InterPro" id="IPR007438">
    <property type="entry name" value="DUF488"/>
</dbReference>
<comment type="caution">
    <text evidence="1">The sequence shown here is derived from an EMBL/GenBank/DDBJ whole genome shotgun (WGS) entry which is preliminary data.</text>
</comment>
<reference evidence="1" key="1">
    <citation type="submission" date="2022-04" db="EMBL/GenBank/DDBJ databases">
        <title>Flavobacterium pygoscelis sp. nov. isolated from Chinstrap chick (Pygoscelis antarcticus).</title>
        <authorList>
            <person name="Irgang R."/>
            <person name="Poblete-Morales M."/>
            <person name="Avendano-Herrera R."/>
        </authorList>
    </citation>
    <scope>NUCLEOTIDE SEQUENCE</scope>
    <source>
        <strain evidence="1">I-SCBP12n</strain>
    </source>
</reference>
<dbReference type="PANTHER" id="PTHR39337">
    <property type="entry name" value="BLR5642 PROTEIN"/>
    <property type="match status" value="1"/>
</dbReference>
<accession>A0A9X1XZ20</accession>
<dbReference type="EMBL" id="JALNUB010000005">
    <property type="protein sequence ID" value="MCK8142302.1"/>
    <property type="molecule type" value="Genomic_DNA"/>
</dbReference>
<evidence type="ECO:0000313" key="1">
    <source>
        <dbReference type="EMBL" id="MCK8142302.1"/>
    </source>
</evidence>
<proteinExistence type="predicted"/>
<name>A0A9X1XZ20_9FLAO</name>
<evidence type="ECO:0000313" key="2">
    <source>
        <dbReference type="Proteomes" id="UP001139260"/>
    </source>
</evidence>
<dbReference type="AlphaFoldDB" id="A0A9X1XZ20"/>